<evidence type="ECO:0000313" key="3">
    <source>
        <dbReference type="Proteomes" id="UP001267638"/>
    </source>
</evidence>
<proteinExistence type="predicted"/>
<accession>A0ABU1X0K9</accession>
<feature type="chain" id="PRO_5046628720" evidence="1">
    <location>
        <begin position="26"/>
        <end position="111"/>
    </location>
</feature>
<dbReference type="Proteomes" id="UP001267638">
    <property type="component" value="Unassembled WGS sequence"/>
</dbReference>
<keyword evidence="3" id="KW-1185">Reference proteome</keyword>
<reference evidence="2 3" key="1">
    <citation type="submission" date="2023-07" db="EMBL/GenBank/DDBJ databases">
        <title>Sorghum-associated microbial communities from plants grown in Nebraska, USA.</title>
        <authorList>
            <person name="Schachtman D."/>
        </authorList>
    </citation>
    <scope>NUCLEOTIDE SEQUENCE [LARGE SCALE GENOMIC DNA]</scope>
    <source>
        <strain evidence="2 3">4256</strain>
    </source>
</reference>
<gene>
    <name evidence="2" type="ORF">J2W40_001797</name>
</gene>
<evidence type="ECO:0000256" key="1">
    <source>
        <dbReference type="SAM" id="SignalP"/>
    </source>
</evidence>
<name>A0ABU1X0K9_SPHXE</name>
<sequence length="111" mass="11557">MRGLLSFFAAVMILLSMGMGTLAHATEALGCVEDESSLSISAADMHGDLQPGDADNGLLHHHGGCHGHHVGTAGSRVAFDGTVAIRDRLMIPPVPRLSAVEPARTLRPPIA</sequence>
<feature type="signal peptide" evidence="1">
    <location>
        <begin position="1"/>
        <end position="25"/>
    </location>
</feature>
<organism evidence="2 3">
    <name type="scientific">Sphingobium xenophagum</name>
    <dbReference type="NCBI Taxonomy" id="121428"/>
    <lineage>
        <taxon>Bacteria</taxon>
        <taxon>Pseudomonadati</taxon>
        <taxon>Pseudomonadota</taxon>
        <taxon>Alphaproteobacteria</taxon>
        <taxon>Sphingomonadales</taxon>
        <taxon>Sphingomonadaceae</taxon>
        <taxon>Sphingobium</taxon>
    </lineage>
</organism>
<dbReference type="RefSeq" id="WP_310223740.1">
    <property type="nucleotide sequence ID" value="NZ_JAVDWV010000007.1"/>
</dbReference>
<evidence type="ECO:0000313" key="2">
    <source>
        <dbReference type="EMBL" id="MDR7154979.1"/>
    </source>
</evidence>
<protein>
    <submittedName>
        <fullName evidence="2">Uncharacterized protein</fullName>
    </submittedName>
</protein>
<comment type="caution">
    <text evidence="2">The sequence shown here is derived from an EMBL/GenBank/DDBJ whole genome shotgun (WGS) entry which is preliminary data.</text>
</comment>
<keyword evidence="1" id="KW-0732">Signal</keyword>
<dbReference type="EMBL" id="JAVDWV010000007">
    <property type="protein sequence ID" value="MDR7154979.1"/>
    <property type="molecule type" value="Genomic_DNA"/>
</dbReference>